<dbReference type="EC" id="3.4.24.-" evidence="7"/>
<dbReference type="InterPro" id="IPR050361">
    <property type="entry name" value="MPP/UQCRC_Complex"/>
</dbReference>
<comment type="caution">
    <text evidence="7">The sequence shown here is derived from an EMBL/GenBank/DDBJ whole genome shotgun (WGS) entry which is preliminary data.</text>
</comment>
<dbReference type="Pfam" id="PF05193">
    <property type="entry name" value="Peptidase_M16_C"/>
    <property type="match status" value="2"/>
</dbReference>
<evidence type="ECO:0000256" key="1">
    <source>
        <dbReference type="ARBA" id="ARBA00001947"/>
    </source>
</evidence>
<accession>A0A7Y9LP92</accession>
<organism evidence="7 8">
    <name type="scientific">Pigmentiphaga litoralis</name>
    <dbReference type="NCBI Taxonomy" id="516702"/>
    <lineage>
        <taxon>Bacteria</taxon>
        <taxon>Pseudomonadati</taxon>
        <taxon>Pseudomonadota</taxon>
        <taxon>Betaproteobacteria</taxon>
        <taxon>Burkholderiales</taxon>
        <taxon>Alcaligenaceae</taxon>
        <taxon>Pigmentiphaga</taxon>
    </lineage>
</organism>
<evidence type="ECO:0000259" key="6">
    <source>
        <dbReference type="Pfam" id="PF05193"/>
    </source>
</evidence>
<dbReference type="InterPro" id="IPR011249">
    <property type="entry name" value="Metalloenz_LuxS/M16"/>
</dbReference>
<dbReference type="PROSITE" id="PS00143">
    <property type="entry name" value="INSULINASE"/>
    <property type="match status" value="1"/>
</dbReference>
<evidence type="ECO:0000259" key="5">
    <source>
        <dbReference type="Pfam" id="PF00675"/>
    </source>
</evidence>
<evidence type="ECO:0000256" key="2">
    <source>
        <dbReference type="ARBA" id="ARBA00007261"/>
    </source>
</evidence>
<dbReference type="SUPFAM" id="SSF63411">
    <property type="entry name" value="LuxS/MPP-like metallohydrolase"/>
    <property type="match status" value="4"/>
</dbReference>
<dbReference type="InterPro" id="IPR007863">
    <property type="entry name" value="Peptidase_M16_C"/>
</dbReference>
<keyword evidence="8" id="KW-1185">Reference proteome</keyword>
<feature type="domain" description="Peptidase M16 C-terminal" evidence="6">
    <location>
        <begin position="225"/>
        <end position="400"/>
    </location>
</feature>
<dbReference type="RefSeq" id="WP_179589967.1">
    <property type="nucleotide sequence ID" value="NZ_JACBYR010000003.1"/>
</dbReference>
<keyword evidence="4" id="KW-0732">Signal</keyword>
<evidence type="ECO:0000256" key="3">
    <source>
        <dbReference type="RuleBase" id="RU004447"/>
    </source>
</evidence>
<evidence type="ECO:0000313" key="7">
    <source>
        <dbReference type="EMBL" id="NYE85667.1"/>
    </source>
</evidence>
<dbReference type="Pfam" id="PF00675">
    <property type="entry name" value="Peptidase_M16"/>
    <property type="match status" value="1"/>
</dbReference>
<feature type="domain" description="Peptidase M16 N-terminal" evidence="5">
    <location>
        <begin position="71"/>
        <end position="217"/>
    </location>
</feature>
<keyword evidence="7" id="KW-0645">Protease</keyword>
<dbReference type="Proteomes" id="UP000542125">
    <property type="component" value="Unassembled WGS sequence"/>
</dbReference>
<feature type="domain" description="Peptidase M16 C-terminal" evidence="6">
    <location>
        <begin position="684"/>
        <end position="860"/>
    </location>
</feature>
<evidence type="ECO:0000256" key="4">
    <source>
        <dbReference type="SAM" id="SignalP"/>
    </source>
</evidence>
<gene>
    <name evidence="7" type="ORF">FHW18_004986</name>
</gene>
<comment type="similarity">
    <text evidence="2 3">Belongs to the peptidase M16 family.</text>
</comment>
<dbReference type="Gene3D" id="3.30.830.10">
    <property type="entry name" value="Metalloenzyme, LuxS/M16 peptidase-like"/>
    <property type="match status" value="4"/>
</dbReference>
<dbReference type="GO" id="GO:0006508">
    <property type="term" value="P:proteolysis"/>
    <property type="evidence" value="ECO:0007669"/>
    <property type="project" value="UniProtKB-KW"/>
</dbReference>
<dbReference type="GO" id="GO:0004222">
    <property type="term" value="F:metalloendopeptidase activity"/>
    <property type="evidence" value="ECO:0007669"/>
    <property type="project" value="InterPro"/>
</dbReference>
<feature type="signal peptide" evidence="4">
    <location>
        <begin position="1"/>
        <end position="41"/>
    </location>
</feature>
<dbReference type="InterPro" id="IPR011765">
    <property type="entry name" value="Pept_M16_N"/>
</dbReference>
<dbReference type="EMBL" id="JACBYR010000003">
    <property type="protein sequence ID" value="NYE85667.1"/>
    <property type="molecule type" value="Genomic_DNA"/>
</dbReference>
<name>A0A7Y9LP92_9BURK</name>
<dbReference type="PANTHER" id="PTHR11851:SF49">
    <property type="entry name" value="MITOCHONDRIAL-PROCESSING PEPTIDASE SUBUNIT ALPHA"/>
    <property type="match status" value="1"/>
</dbReference>
<feature type="chain" id="PRO_5030873144" evidence="4">
    <location>
        <begin position="42"/>
        <end position="933"/>
    </location>
</feature>
<comment type="cofactor">
    <cofactor evidence="1">
        <name>Zn(2+)</name>
        <dbReference type="ChEBI" id="CHEBI:29105"/>
    </cofactor>
</comment>
<keyword evidence="7" id="KW-0378">Hydrolase</keyword>
<dbReference type="InterPro" id="IPR001431">
    <property type="entry name" value="Pept_M16_Zn_BS"/>
</dbReference>
<dbReference type="GO" id="GO:0046872">
    <property type="term" value="F:metal ion binding"/>
    <property type="evidence" value="ECO:0007669"/>
    <property type="project" value="InterPro"/>
</dbReference>
<protein>
    <submittedName>
        <fullName evidence="7">Zinc protease</fullName>
        <ecNumber evidence="7">3.4.24.-</ecNumber>
    </submittedName>
</protein>
<dbReference type="PANTHER" id="PTHR11851">
    <property type="entry name" value="METALLOPROTEASE"/>
    <property type="match status" value="1"/>
</dbReference>
<evidence type="ECO:0000313" key="8">
    <source>
        <dbReference type="Proteomes" id="UP000542125"/>
    </source>
</evidence>
<reference evidence="7 8" key="1">
    <citation type="submission" date="2020-07" db="EMBL/GenBank/DDBJ databases">
        <title>Genomic Encyclopedia of Type Strains, Phase IV (KMG-V): Genome sequencing to study the core and pangenomes of soil and plant-associated prokaryotes.</title>
        <authorList>
            <person name="Whitman W."/>
        </authorList>
    </citation>
    <scope>NUCLEOTIDE SEQUENCE [LARGE SCALE GENOMIC DNA]</scope>
    <source>
        <strain evidence="7 8">SAS40</strain>
    </source>
</reference>
<proteinExistence type="inferred from homology"/>
<dbReference type="AlphaFoldDB" id="A0A7Y9LP92"/>
<sequence>MSASSPRHLASRHLASLTLLRLAAAAVVVPAAAFTAPSVLAAQSGPALPKGMTRVTSVEGITEYRLQNGLRVLLAPDASKPTTTVNMTYMVGSRHENYGETGMAHLLEHMLFKGTPTLRNALGEFSRRGLRANGSTWTDRTNYFASFAANEDNLEWYLGWQADAMVNSLIARKDLDTEMTVVRNEMESGENNPFRILMSKMNAVAYQWHNYGKSTIGARSDVENVDISRLQAFYRTYYQPDNAVLIVSGAFDPAKTLTSISRTFGKLPKPKRALPPLYTVEPVQDGERSITLRRTGGTPLVAALYHVPQGSHPDATAVDLLSGILGDNPSGRLYKNLVESRLAAATFGFTFDSHDPGTVMFGAQLASPAQQDAAREAMLKTLESIKTEPITEEELERARTKWLKDWDAAYSDPQKVGVSLSESIAIGDWRTFFLARDRVRAIKLADVQRVAESYLLQSNRTLGAYVPTDAPQRAPAPKAFDLDKELNGYTGDKDYAQAEAFDPTPANLDARTQRKTLDLPNGPVQLALLEKSTRGRVVNARLSLQFGDADSLKGKMDVSRAVSALVYRGTPTLTRQQIDDKFDALRTDVSFAGSGTDLSVNITTTRDNLAPAVALVMDILRNASFPEAQLDEYQRGELASIEDDRQEPDEVARRTLARHGNPWPAGDVRYVQTFEEKAAAINGLKREDLVAFYNQFYGAGKVRFVAVGDFDGKAVEQSLTKGLEGWKTAPSYTRVSDPFHPVEPKQFDLPLPDKANAFYAATMPMPVQDTNADYPALYVANYLLGTSETSRLWTRVREKEGLSYNVRSALNVSLYEPTADWTVYAIYAPSNRAKLETAIKEELARAAKDGFTDAEVKDGIASIMSLRKLTRAQDRAVVRTWAEYLELGRTFAFSADLDRKMQALTTDQVNTVLRKYLKPEAFSSAAAGDFRAK</sequence>